<name>A0A8D4N6Z1_9GAMM</name>
<proteinExistence type="predicted"/>
<reference evidence="3 4" key="1">
    <citation type="submission" date="2018-09" db="EMBL/GenBank/DDBJ databases">
        <title>Yersinia kristensenii subsp. rochesterensis subsp. nov., Isolated from Human Feces.</title>
        <authorList>
            <person name="Cunningham S.A."/>
            <person name="Jeraldo P."/>
            <person name="Patel R."/>
        </authorList>
    </citation>
    <scope>NUCLEOTIDE SEQUENCE [LARGE SCALE GENOMIC DNA]</scope>
    <source>
        <strain evidence="3 4">ATCC BAA-2637</strain>
    </source>
</reference>
<dbReference type="GeneID" id="82552090"/>
<accession>A0A8D4N6Z1</accession>
<dbReference type="NCBIfam" id="NF047837">
    <property type="entry name" value="UDPAcbARedWbcJ"/>
    <property type="match status" value="1"/>
</dbReference>
<dbReference type="InterPro" id="IPR014710">
    <property type="entry name" value="RmlC-like_jellyroll"/>
</dbReference>
<dbReference type="SUPFAM" id="SSF51735">
    <property type="entry name" value="NAD(P)-binding Rossmann-fold domains"/>
    <property type="match status" value="1"/>
</dbReference>
<dbReference type="InterPro" id="IPR001509">
    <property type="entry name" value="Epimerase_deHydtase"/>
</dbReference>
<organism evidence="3 4">
    <name type="scientific">Yersinia rochesterensis</name>
    <dbReference type="NCBI Taxonomy" id="1604335"/>
    <lineage>
        <taxon>Bacteria</taxon>
        <taxon>Pseudomonadati</taxon>
        <taxon>Pseudomonadota</taxon>
        <taxon>Gammaproteobacteria</taxon>
        <taxon>Enterobacterales</taxon>
        <taxon>Yersiniaceae</taxon>
        <taxon>Yersinia</taxon>
    </lineage>
</organism>
<dbReference type="InterPro" id="IPR036291">
    <property type="entry name" value="NAD(P)-bd_dom_sf"/>
</dbReference>
<dbReference type="AlphaFoldDB" id="A0A8D4N6Z1"/>
<dbReference type="Gene3D" id="3.40.50.720">
    <property type="entry name" value="NAD(P)-binding Rossmann-like Domain"/>
    <property type="match status" value="1"/>
</dbReference>
<sequence length="372" mass="41983">MRKVLITGSNGFIGKNLSVALKERGLIVLTFTHEDDISELTNKVIAVDIIYHLAGVNRPLTDDEFVSGNTDFTETLVKIIAERNPKASLIYSSSIQAEKDNAYGKSKLNAERIIQEAVTKSNINASIYRLHGVFGKWCRPNYNSVVATFCHNVINDIPLTIDNPSFTLEIVYIDDVIEAFVSHLDIKNNNDIFYDIPVKYKISLQDLADKIIGFKSSRNDLTIDSVGEGISRALYATYLSYLPPEKFSYSVPVYEDPRGSFAELLKTPAYGQFSFFTAKPGITRGGHYHHTKNEKFIVVSGKALFRFEHIITHEVIEFEKNAANIEIVETIPGWAHNIKNIGSDELIVMLWANEIFDRNKPDTVAWDMSYEK</sequence>
<evidence type="ECO:0000313" key="3">
    <source>
        <dbReference type="EMBL" id="AYD44922.1"/>
    </source>
</evidence>
<evidence type="ECO:0000259" key="1">
    <source>
        <dbReference type="Pfam" id="PF01370"/>
    </source>
</evidence>
<protein>
    <submittedName>
        <fullName evidence="3">SDR family oxidoreductase</fullName>
    </submittedName>
</protein>
<dbReference type="InterPro" id="IPR011051">
    <property type="entry name" value="RmlC_Cupin_sf"/>
</dbReference>
<feature type="domain" description="NAD-dependent epimerase/dehydratase" evidence="1">
    <location>
        <begin position="4"/>
        <end position="186"/>
    </location>
</feature>
<dbReference type="EMBL" id="CP032482">
    <property type="protein sequence ID" value="AYD44922.1"/>
    <property type="molecule type" value="Genomic_DNA"/>
</dbReference>
<dbReference type="Proteomes" id="UP000265864">
    <property type="component" value="Chromosome"/>
</dbReference>
<feature type="domain" description="Capsular polysaccharide assembling protein CapF C-terminal" evidence="2">
    <location>
        <begin position="255"/>
        <end position="364"/>
    </location>
</feature>
<dbReference type="InterPro" id="IPR029303">
    <property type="entry name" value="CapF_C"/>
</dbReference>
<dbReference type="SUPFAM" id="SSF51182">
    <property type="entry name" value="RmlC-like cupins"/>
    <property type="match status" value="1"/>
</dbReference>
<evidence type="ECO:0000313" key="4">
    <source>
        <dbReference type="Proteomes" id="UP000265864"/>
    </source>
</evidence>
<dbReference type="InterPro" id="IPR050177">
    <property type="entry name" value="Lipid_A_modif_metabolic_enz"/>
</dbReference>
<dbReference type="RefSeq" id="WP_120011419.1">
    <property type="nucleotide sequence ID" value="NZ_CP032482.1"/>
</dbReference>
<dbReference type="PANTHER" id="PTHR43245:SF55">
    <property type="entry name" value="NAD(P)-BINDING DOMAIN-CONTAINING PROTEIN"/>
    <property type="match status" value="1"/>
</dbReference>
<gene>
    <name evidence="3" type="ORF">DXZ79_15195</name>
</gene>
<evidence type="ECO:0000259" key="2">
    <source>
        <dbReference type="Pfam" id="PF14667"/>
    </source>
</evidence>
<dbReference type="CDD" id="cd07007">
    <property type="entry name" value="cupin_CapF-like_C"/>
    <property type="match status" value="1"/>
</dbReference>
<dbReference type="Pfam" id="PF01370">
    <property type="entry name" value="Epimerase"/>
    <property type="match status" value="1"/>
</dbReference>
<dbReference type="Pfam" id="PF14667">
    <property type="entry name" value="Polysacc_synt_C"/>
    <property type="match status" value="1"/>
</dbReference>
<dbReference type="Gene3D" id="2.60.120.10">
    <property type="entry name" value="Jelly Rolls"/>
    <property type="match status" value="1"/>
</dbReference>
<dbReference type="PANTHER" id="PTHR43245">
    <property type="entry name" value="BIFUNCTIONAL POLYMYXIN RESISTANCE PROTEIN ARNA"/>
    <property type="match status" value="1"/>
</dbReference>